<dbReference type="Proteomes" id="UP001600888">
    <property type="component" value="Unassembled WGS sequence"/>
</dbReference>
<comment type="caution">
    <text evidence="2">The sequence shown here is derived from an EMBL/GenBank/DDBJ whole genome shotgun (WGS) entry which is preliminary data.</text>
</comment>
<comment type="similarity">
    <text evidence="1">Belongs to the asaB hydroxylase/desaturase family.</text>
</comment>
<dbReference type="PANTHER" id="PTHR34598">
    <property type="entry name" value="BLL6449 PROTEIN"/>
    <property type="match status" value="1"/>
</dbReference>
<organism evidence="2 3">
    <name type="scientific">Diaporthe vaccinii</name>
    <dbReference type="NCBI Taxonomy" id="105482"/>
    <lineage>
        <taxon>Eukaryota</taxon>
        <taxon>Fungi</taxon>
        <taxon>Dikarya</taxon>
        <taxon>Ascomycota</taxon>
        <taxon>Pezizomycotina</taxon>
        <taxon>Sordariomycetes</taxon>
        <taxon>Sordariomycetidae</taxon>
        <taxon>Diaporthales</taxon>
        <taxon>Diaporthaceae</taxon>
        <taxon>Diaporthe</taxon>
        <taxon>Diaporthe eres species complex</taxon>
    </lineage>
</organism>
<name>A0ABR4DQP8_9PEZI</name>
<evidence type="ECO:0000256" key="1">
    <source>
        <dbReference type="ARBA" id="ARBA00023604"/>
    </source>
</evidence>
<evidence type="ECO:0008006" key="4">
    <source>
        <dbReference type="Google" id="ProtNLM"/>
    </source>
</evidence>
<proteinExistence type="inferred from homology"/>
<reference evidence="2 3" key="1">
    <citation type="submission" date="2024-03" db="EMBL/GenBank/DDBJ databases">
        <title>A high-quality draft genome sequence of Diaporthe vaccinii, a causative agent of upright dieback and viscid rot disease in cranberry plants.</title>
        <authorList>
            <person name="Sarrasin M."/>
            <person name="Lang B.F."/>
            <person name="Burger G."/>
        </authorList>
    </citation>
    <scope>NUCLEOTIDE SEQUENCE [LARGE SCALE GENOMIC DNA]</scope>
    <source>
        <strain evidence="2 3">IS7</strain>
    </source>
</reference>
<sequence>MPHSTADRSPTVEAFVNYHQPPPEGEVFPVQYVTTVGFQRQKYDRQLVTVTDTRQCDETFSLDKQGFEVVQSTIHEKTWEGDYRFGLPPQLNKDVQEMVMRHSGASYVHPFAPHVIRSDPIQKVLDIPKDISDTESLGMTPPATFIHVDQSYDGAEVVLNRLPEADKLRPLIRKRWGIINVWQPLRAVNREPLAMCDARSVEEHELRPVTTRIVIGQPPNTINKDNEQWHLTSSPHHRWYYASGMTTDEALLIKNFDSKLDGRARRVPHTAIQTPSDEGPPRQSIEIRCLVFWEHEEKE</sequence>
<dbReference type="NCBIfam" id="NF041278">
    <property type="entry name" value="CmcJ_NvfI_EfuI"/>
    <property type="match status" value="1"/>
</dbReference>
<protein>
    <recommendedName>
        <fullName evidence="4">GA4 desaturase</fullName>
    </recommendedName>
</protein>
<gene>
    <name evidence="2" type="ORF">FJTKL_06767</name>
</gene>
<evidence type="ECO:0000313" key="2">
    <source>
        <dbReference type="EMBL" id="KAL2272374.1"/>
    </source>
</evidence>
<keyword evidence="3" id="KW-1185">Reference proteome</keyword>
<accession>A0ABR4DQP8</accession>
<dbReference type="PANTHER" id="PTHR34598:SF3">
    <property type="entry name" value="OXIDOREDUCTASE AN1597"/>
    <property type="match status" value="1"/>
</dbReference>
<evidence type="ECO:0000313" key="3">
    <source>
        <dbReference type="Proteomes" id="UP001600888"/>
    </source>
</evidence>
<dbReference type="InterPro" id="IPR044053">
    <property type="entry name" value="AsaB-like"/>
</dbReference>
<dbReference type="EMBL" id="JBAWTH010000245">
    <property type="protein sequence ID" value="KAL2272374.1"/>
    <property type="molecule type" value="Genomic_DNA"/>
</dbReference>